<organism evidence="2 3">
    <name type="scientific">Lutispora saccharofermentans</name>
    <dbReference type="NCBI Taxonomy" id="3024236"/>
    <lineage>
        <taxon>Bacteria</taxon>
        <taxon>Bacillati</taxon>
        <taxon>Bacillota</taxon>
        <taxon>Clostridia</taxon>
        <taxon>Lutisporales</taxon>
        <taxon>Lutisporaceae</taxon>
        <taxon>Lutispora</taxon>
    </lineage>
</organism>
<dbReference type="Gene3D" id="2.60.120.10">
    <property type="entry name" value="Jelly Rolls"/>
    <property type="match status" value="1"/>
</dbReference>
<comment type="caution">
    <text evidence="2">The sequence shown here is derived from an EMBL/GenBank/DDBJ whole genome shotgun (WGS) entry which is preliminary data.</text>
</comment>
<name>A0ABT1NA31_9FIRM</name>
<dbReference type="Proteomes" id="UP001651880">
    <property type="component" value="Unassembled WGS sequence"/>
</dbReference>
<dbReference type="SUPFAM" id="SSF51182">
    <property type="entry name" value="RmlC-like cupins"/>
    <property type="match status" value="1"/>
</dbReference>
<dbReference type="InterPro" id="IPR029303">
    <property type="entry name" value="CapF_C"/>
</dbReference>
<reference evidence="2 3" key="1">
    <citation type="submission" date="2021-10" db="EMBL/GenBank/DDBJ databases">
        <title>Lutispora strain m25 sp. nov., a thermophilic, non-spore-forming bacterium isolated from a lab-scale methanogenic bioreactor digesting anaerobic sludge.</title>
        <authorList>
            <person name="El Houari A."/>
            <person name="Mcdonald J."/>
        </authorList>
    </citation>
    <scope>NUCLEOTIDE SEQUENCE [LARGE SCALE GENOMIC DNA]</scope>
    <source>
        <strain evidence="3">m25</strain>
    </source>
</reference>
<dbReference type="Pfam" id="PF14667">
    <property type="entry name" value="Polysacc_synt_C"/>
    <property type="match status" value="1"/>
</dbReference>
<sequence>MEGFDLIKIKPFEDERGYLKKIYKKGFAEEHSQLEEVYILYSFKDSVRGNHYHKLNIEYFFVVHGTAKVAVKNINTGFYDELEVDEKDNLVIAVHPFIAHAFKNEKEKELIILVVATKQYDPADDDTYRLEILE</sequence>
<evidence type="ECO:0000313" key="2">
    <source>
        <dbReference type="EMBL" id="MCQ1528098.1"/>
    </source>
</evidence>
<evidence type="ECO:0000259" key="1">
    <source>
        <dbReference type="Pfam" id="PF14667"/>
    </source>
</evidence>
<feature type="domain" description="Capsular polysaccharide assembling protein CapF C-terminal" evidence="1">
    <location>
        <begin position="13"/>
        <end position="128"/>
    </location>
</feature>
<protein>
    <submittedName>
        <fullName evidence="2">WxcM-like domain-containing protein</fullName>
    </submittedName>
</protein>
<keyword evidence="3" id="KW-1185">Reference proteome</keyword>
<gene>
    <name evidence="2" type="ORF">LJD61_00840</name>
</gene>
<dbReference type="InterPro" id="IPR011051">
    <property type="entry name" value="RmlC_Cupin_sf"/>
</dbReference>
<evidence type="ECO:0000313" key="3">
    <source>
        <dbReference type="Proteomes" id="UP001651880"/>
    </source>
</evidence>
<accession>A0ABT1NA31</accession>
<proteinExistence type="predicted"/>
<dbReference type="InterPro" id="IPR014710">
    <property type="entry name" value="RmlC-like_jellyroll"/>
</dbReference>
<dbReference type="EMBL" id="JAJEKE010000001">
    <property type="protein sequence ID" value="MCQ1528098.1"/>
    <property type="molecule type" value="Genomic_DNA"/>
</dbReference>
<dbReference type="RefSeq" id="WP_255225603.1">
    <property type="nucleotide sequence ID" value="NZ_JAJEKE010000001.1"/>
</dbReference>